<gene>
    <name evidence="3" type="ORF">HSB1_04830</name>
</gene>
<evidence type="ECO:0000313" key="3">
    <source>
        <dbReference type="EMBL" id="EJN61442.1"/>
    </source>
</evidence>
<organism evidence="3 4">
    <name type="scientific">Halogranum salarium B-1</name>
    <dbReference type="NCBI Taxonomy" id="1210908"/>
    <lineage>
        <taxon>Archaea</taxon>
        <taxon>Methanobacteriati</taxon>
        <taxon>Methanobacteriota</taxon>
        <taxon>Stenosarchaea group</taxon>
        <taxon>Halobacteria</taxon>
        <taxon>Halobacteriales</taxon>
        <taxon>Haloferacaceae</taxon>
    </lineage>
</organism>
<dbReference type="OrthoDB" id="313515at2157"/>
<evidence type="ECO:0000259" key="2">
    <source>
        <dbReference type="Pfam" id="PF13231"/>
    </source>
</evidence>
<feature type="transmembrane region" description="Helical" evidence="1">
    <location>
        <begin position="350"/>
        <end position="371"/>
    </location>
</feature>
<dbReference type="AlphaFoldDB" id="J3F084"/>
<dbReference type="PATRIC" id="fig|1210908.3.peg.460"/>
<feature type="transmembrane region" description="Helical" evidence="1">
    <location>
        <begin position="138"/>
        <end position="155"/>
    </location>
</feature>
<keyword evidence="1" id="KW-0812">Transmembrane</keyword>
<feature type="transmembrane region" description="Helical" evidence="1">
    <location>
        <begin position="85"/>
        <end position="105"/>
    </location>
</feature>
<name>J3F084_9EURY</name>
<dbReference type="InterPro" id="IPR019962">
    <property type="entry name" value="CHP03663"/>
</dbReference>
<comment type="caution">
    <text evidence="3">The sequence shown here is derived from an EMBL/GenBank/DDBJ whole genome shotgun (WGS) entry which is preliminary data.</text>
</comment>
<dbReference type="EMBL" id="ALJD01000002">
    <property type="protein sequence ID" value="EJN61442.1"/>
    <property type="molecule type" value="Genomic_DNA"/>
</dbReference>
<feature type="transmembrane region" description="Helical" evidence="1">
    <location>
        <begin position="325"/>
        <end position="344"/>
    </location>
</feature>
<feature type="transmembrane region" description="Helical" evidence="1">
    <location>
        <begin position="12"/>
        <end position="32"/>
    </location>
</feature>
<sequence length="544" mass="59253">MSHADDSADHDGRVTLPVVALTLLALVVRLVGLGTRSFHWDEGRVGYWTLRFLKTGAFEYRPVAGGPFLYLVDQPVFALLGPSDFSARLVVALVGGLLPLVALLFRRRLAADETVVFAAILALSPTLVYYSRFLRGDLPLAAFSLVALGCLVSLVDTGRRRDLYGAALAGALAFTTSGFIVGYVACWLVAGALVFDHVRVYGDARQTALDRVSGYGRTLHDWVTPLARAFLLFVAVFIFFYAPRSADGSGPDLWNPLTFPAVLEEALYGSLRKYVGVWVEYRDGHEFLAYIAAHVELLVVLAAPLFLLGLFGFAAERYAGRNRSVVAFAGYWAGASLLFFPVITELTAPWVIVHTLAPTSLLAAVGGAKLVRFARQGVSDRNAARTGIAALLILAVVAQAGALAASNVYGPSDWDNRMAQYGQPAGDLDAMATNASAAMAGNEGIDVVYVGDRYYLADDSAEDYPPVPESWGNRLPLPWYFERMDAETTSVSNATRLDTLDETPPVVVAQPQYRAALDERLTDYRVDEYELALWNRNVVVYTRQ</sequence>
<dbReference type="PANTHER" id="PTHR41710">
    <property type="entry name" value="GLYCOSYL TRANSFERASE, FAMILY 39"/>
    <property type="match status" value="1"/>
</dbReference>
<feature type="transmembrane region" description="Helical" evidence="1">
    <location>
        <begin position="291"/>
        <end position="313"/>
    </location>
</feature>
<dbReference type="PANTHER" id="PTHR41710:SF2">
    <property type="entry name" value="GLYCOSYL TRANSFERASE FAMILY 39_83 DOMAIN-CONTAINING PROTEIN"/>
    <property type="match status" value="1"/>
</dbReference>
<evidence type="ECO:0000313" key="4">
    <source>
        <dbReference type="Proteomes" id="UP000007813"/>
    </source>
</evidence>
<keyword evidence="1" id="KW-1133">Transmembrane helix</keyword>
<dbReference type="eggNOG" id="arCOG00562">
    <property type="taxonomic scope" value="Archaea"/>
</dbReference>
<evidence type="ECO:0000256" key="1">
    <source>
        <dbReference type="SAM" id="Phobius"/>
    </source>
</evidence>
<dbReference type="RefSeq" id="WP_009374480.1">
    <property type="nucleotide sequence ID" value="NZ_ALJD01000002.1"/>
</dbReference>
<feature type="transmembrane region" description="Helical" evidence="1">
    <location>
        <begin position="167"/>
        <end position="195"/>
    </location>
</feature>
<reference evidence="3 4" key="1">
    <citation type="journal article" date="2012" name="J. Bacteriol.">
        <title>Draft Genome Sequence of the Extremely Halophilic Archaeon Halogranum salarium B-1T.</title>
        <authorList>
            <person name="Kim K.K."/>
            <person name="Lee K.C."/>
            <person name="Lee J.S."/>
        </authorList>
    </citation>
    <scope>NUCLEOTIDE SEQUENCE [LARGE SCALE GENOMIC DNA]</scope>
    <source>
        <strain evidence="3 4">B-1</strain>
    </source>
</reference>
<feature type="transmembrane region" description="Helical" evidence="1">
    <location>
        <begin position="114"/>
        <end position="132"/>
    </location>
</feature>
<proteinExistence type="predicted"/>
<dbReference type="NCBIfam" id="TIGR03663">
    <property type="entry name" value="flippase activity-associated protein Agl23"/>
    <property type="match status" value="1"/>
</dbReference>
<feature type="domain" description="Glycosyltransferase RgtA/B/C/D-like" evidence="2">
    <location>
        <begin position="74"/>
        <end position="197"/>
    </location>
</feature>
<dbReference type="Proteomes" id="UP000007813">
    <property type="component" value="Unassembled WGS sequence"/>
</dbReference>
<accession>J3F084</accession>
<dbReference type="Pfam" id="PF13231">
    <property type="entry name" value="PMT_2"/>
    <property type="match status" value="1"/>
</dbReference>
<feature type="transmembrane region" description="Helical" evidence="1">
    <location>
        <begin position="222"/>
        <end position="241"/>
    </location>
</feature>
<keyword evidence="1" id="KW-0472">Membrane</keyword>
<dbReference type="InterPro" id="IPR038731">
    <property type="entry name" value="RgtA/B/C-like"/>
</dbReference>
<protein>
    <recommendedName>
        <fullName evidence="2">Glycosyltransferase RgtA/B/C/D-like domain-containing protein</fullName>
    </recommendedName>
</protein>
<feature type="transmembrane region" description="Helical" evidence="1">
    <location>
        <begin position="383"/>
        <end position="405"/>
    </location>
</feature>